<keyword evidence="2" id="KW-0472">Membrane</keyword>
<evidence type="ECO:0000256" key="2">
    <source>
        <dbReference type="SAM" id="Phobius"/>
    </source>
</evidence>
<keyword evidence="2" id="KW-0812">Transmembrane</keyword>
<gene>
    <name evidence="4" type="ORF">CSQ86_08600</name>
</gene>
<protein>
    <recommendedName>
        <fullName evidence="3">Bacterial Ig-like domain-containing protein</fullName>
    </recommendedName>
</protein>
<feature type="domain" description="Bacterial Ig-like" evidence="3">
    <location>
        <begin position="953"/>
        <end position="1008"/>
    </location>
</feature>
<keyword evidence="5" id="KW-1185">Reference proteome</keyword>
<reference evidence="5" key="1">
    <citation type="submission" date="2017-10" db="EMBL/GenBank/DDBJ databases">
        <title>Draft genome sequences of strains TRE 1, TRE 9, TRE H and TRI 7, isolated from tamarins, belonging to four potential novel Bifidobacterium species.</title>
        <authorList>
            <person name="Mattarelli P."/>
            <person name="Modesto M."/>
            <person name="Puglisi E."/>
            <person name="Morelli L."/>
            <person name="Bonetti A."/>
            <person name="Spezio C."/>
            <person name="Sandri C."/>
        </authorList>
    </citation>
    <scope>NUCLEOTIDE SEQUENCE [LARGE SCALE GENOMIC DNA]</scope>
    <source>
        <strain evidence="5">TREH</strain>
    </source>
</reference>
<feature type="domain" description="Bacterial Ig-like" evidence="3">
    <location>
        <begin position="550"/>
        <end position="601"/>
    </location>
</feature>
<feature type="transmembrane region" description="Helical" evidence="2">
    <location>
        <begin position="1209"/>
        <end position="1229"/>
    </location>
</feature>
<keyword evidence="2" id="KW-1133">Transmembrane helix</keyword>
<comment type="caution">
    <text evidence="4">The sequence shown here is derived from an EMBL/GenBank/DDBJ whole genome shotgun (WGS) entry which is preliminary data.</text>
</comment>
<dbReference type="OrthoDB" id="3224361at2"/>
<proteinExistence type="predicted"/>
<accession>A0A2M9HI82</accession>
<evidence type="ECO:0000313" key="5">
    <source>
        <dbReference type="Proteomes" id="UP000229239"/>
    </source>
</evidence>
<dbReference type="AlphaFoldDB" id="A0A2M9HI82"/>
<feature type="domain" description="Bacterial Ig-like" evidence="3">
    <location>
        <begin position="1111"/>
        <end position="1165"/>
    </location>
</feature>
<evidence type="ECO:0000259" key="3">
    <source>
        <dbReference type="Pfam" id="PF07532"/>
    </source>
</evidence>
<dbReference type="EMBL" id="PEBJ01000005">
    <property type="protein sequence ID" value="PJM76535.1"/>
    <property type="molecule type" value="Genomic_DNA"/>
</dbReference>
<feature type="region of interest" description="Disordered" evidence="1">
    <location>
        <begin position="139"/>
        <end position="162"/>
    </location>
</feature>
<feature type="domain" description="Bacterial Ig-like" evidence="3">
    <location>
        <begin position="464"/>
        <end position="522"/>
    </location>
</feature>
<feature type="domain" description="Bacterial Ig-like" evidence="3">
    <location>
        <begin position="630"/>
        <end position="681"/>
    </location>
</feature>
<evidence type="ECO:0000313" key="4">
    <source>
        <dbReference type="EMBL" id="PJM76535.1"/>
    </source>
</evidence>
<feature type="domain" description="Bacterial Ig-like" evidence="3">
    <location>
        <begin position="301"/>
        <end position="360"/>
    </location>
</feature>
<organism evidence="4 5">
    <name type="scientific">Bifidobacterium felsineum</name>
    <dbReference type="NCBI Taxonomy" id="2045440"/>
    <lineage>
        <taxon>Bacteria</taxon>
        <taxon>Bacillati</taxon>
        <taxon>Actinomycetota</taxon>
        <taxon>Actinomycetes</taxon>
        <taxon>Bifidobacteriales</taxon>
        <taxon>Bifidobacteriaceae</taxon>
        <taxon>Bifidobacterium</taxon>
    </lineage>
</organism>
<dbReference type="InterPro" id="IPR011081">
    <property type="entry name" value="Big_4"/>
</dbReference>
<name>A0A2M9HI82_9BIFI</name>
<sequence>MPRYTGRDNRDIGWRETMSKNITQRLGGVIAAVASLAMLFCALPAQAVDYSSVGSEATATANVIQALEYVQDLNTLRARTDRRPLTAQQIIDAINADEHANYPSSYVDGKAADGSAVSALKVNDQLMSWAQTRANELAKRAESVSDTESPLDGHANTANGRPSWAVDTLTYAPGVQPGTFTFGPEALAIGYPDYDPNMAPVAAWYSELNAENNLEELRKQYPGWTDADILSQERQGYGHYLTEVNPYADIAGFGVAKVSSGRWKGALVSVLEVGNSWNAKGNTQSVEEALAGLRSIQSVINPSAKTVESGTGTPAGLPTTVGVKYTDGSTGQAAVTWSVPNDWNKERKQHTLTLTGTVAGTQLKASLELTVKAATITGATADGATAVTTPSGTNPESKLPKTATVAWSNGSEDKNVAIKWESNDTYKQRAPQPYTLTGTVGKTGKTVTATITVKPATVSTVDQPAKASISKGTKPTVPTKVKAHWSNGDTTDATITWNNGKNPADASFDAIGKQTFTGTAEGKQVTWEVEVVAAKVDKAYNPAPIATEAGVNPTSKLPSTVQADFDNGQKKQNVSVAWEELPETWKNYQGGTITLKGTVNGQADKTVTLTITVKHAIIEPQTLAGASVPAGVNPADKLPKTVTITWSNNTGTKSNVTVNWNKIADSAYAEVGAFNATGTVNVEGQTGTVTVPVTVTDPIAIKVASTKAEVETIATHAPDLSGVKAVVTYSNGSTKTVDIAWPADIDVSNAGTVPVTGTVQGVTINGKAATVTLNVTVKPRAITAVAPSTDAISIPTAKDTDPKPSVTGKVTVTWNDGATEVRDVVLTLPDGWNHDIAEHTITAIGRTDGWAKDIPFSVTVEAASAETVENPADLSTPVKLVPTLPAAVKVTWSNGQTTNEQVSWTKPADSVYDQVTPEDAPIVVNGTVKGLPVSVRIRVVAATLTGVDAPEGVSTEAGTAAALPSTVTAHWSNGSTSQVAVTWKTDGVDFFNRSGVDKTVKVKGSVQGWNSGVEAIVTVHSAVVTNAVVNGKTVITTDSGKNPSTQFPKNAKLTWSDGGADSTENITWEKFTGYTKREGGLFTVNGTVKGKTVAIQVTVNPAVPVKVVDDTIIQAIQVGGKLDLPEQLDVVWSNGDKVATAVTWDSYDAKLLNKVGSFKIAGKVNPTDDVEYTVVAKVTVSAKQTTVEQNKTADENANKSDLTATGSNIATVAVAAVVLLALAVGVLVISKNKRTL</sequence>
<dbReference type="Pfam" id="PF07532">
    <property type="entry name" value="Big_4"/>
    <property type="match status" value="7"/>
</dbReference>
<evidence type="ECO:0000256" key="1">
    <source>
        <dbReference type="SAM" id="MobiDB-lite"/>
    </source>
</evidence>
<dbReference type="Proteomes" id="UP000229239">
    <property type="component" value="Unassembled WGS sequence"/>
</dbReference>
<feature type="domain" description="Bacterial Ig-like" evidence="3">
    <location>
        <begin position="726"/>
        <end position="762"/>
    </location>
</feature>